<evidence type="ECO:0000313" key="7">
    <source>
        <dbReference type="EMBL" id="GGA28822.1"/>
    </source>
</evidence>
<evidence type="ECO:0000256" key="2">
    <source>
        <dbReference type="ARBA" id="ARBA00022692"/>
    </source>
</evidence>
<keyword evidence="8" id="KW-1185">Reference proteome</keyword>
<keyword evidence="4 5" id="KW-0472">Membrane</keyword>
<gene>
    <name evidence="7" type="ORF">GCM10011498_32480</name>
</gene>
<evidence type="ECO:0000256" key="3">
    <source>
        <dbReference type="ARBA" id="ARBA00022989"/>
    </source>
</evidence>
<accession>A0A916VSG7</accession>
<comment type="subcellular location">
    <subcellularLocation>
        <location evidence="1">Membrane</location>
        <topology evidence="1">Multi-pass membrane protein</topology>
    </subcellularLocation>
</comment>
<keyword evidence="2 5" id="KW-0812">Transmembrane</keyword>
<feature type="transmembrane region" description="Helical" evidence="5">
    <location>
        <begin position="64"/>
        <end position="86"/>
    </location>
</feature>
<protein>
    <submittedName>
        <fullName evidence="7">Membrane protein</fullName>
    </submittedName>
</protein>
<evidence type="ECO:0000256" key="1">
    <source>
        <dbReference type="ARBA" id="ARBA00004141"/>
    </source>
</evidence>
<feature type="domain" description="NnrU" evidence="6">
    <location>
        <begin position="4"/>
        <end position="181"/>
    </location>
</feature>
<feature type="transmembrane region" description="Helical" evidence="5">
    <location>
        <begin position="98"/>
        <end position="117"/>
    </location>
</feature>
<keyword evidence="3 5" id="KW-1133">Transmembrane helix</keyword>
<dbReference type="RefSeq" id="WP_188677816.1">
    <property type="nucleotide sequence ID" value="NZ_BMKA01000005.1"/>
</dbReference>
<evidence type="ECO:0000256" key="5">
    <source>
        <dbReference type="SAM" id="Phobius"/>
    </source>
</evidence>
<comment type="caution">
    <text evidence="7">The sequence shown here is derived from an EMBL/GenBank/DDBJ whole genome shotgun (WGS) entry which is preliminary data.</text>
</comment>
<name>A0A916VSG7_9RHOB</name>
<evidence type="ECO:0000313" key="8">
    <source>
        <dbReference type="Proteomes" id="UP000628017"/>
    </source>
</evidence>
<organism evidence="7 8">
    <name type="scientific">Neptunicoccus cionae</name>
    <dbReference type="NCBI Taxonomy" id="2035344"/>
    <lineage>
        <taxon>Bacteria</taxon>
        <taxon>Pseudomonadati</taxon>
        <taxon>Pseudomonadota</taxon>
        <taxon>Alphaproteobacteria</taxon>
        <taxon>Rhodobacterales</taxon>
        <taxon>Paracoccaceae</taxon>
        <taxon>Neptunicoccus</taxon>
    </lineage>
</organism>
<dbReference type="GO" id="GO:0016020">
    <property type="term" value="C:membrane"/>
    <property type="evidence" value="ECO:0007669"/>
    <property type="project" value="UniProtKB-SubCell"/>
</dbReference>
<dbReference type="AlphaFoldDB" id="A0A916VSG7"/>
<evidence type="ECO:0000256" key="4">
    <source>
        <dbReference type="ARBA" id="ARBA00023136"/>
    </source>
</evidence>
<feature type="transmembrane region" description="Helical" evidence="5">
    <location>
        <begin position="6"/>
        <end position="28"/>
    </location>
</feature>
<dbReference type="EMBL" id="BMKA01000005">
    <property type="protein sequence ID" value="GGA28822.1"/>
    <property type="molecule type" value="Genomic_DNA"/>
</dbReference>
<feature type="transmembrane region" description="Helical" evidence="5">
    <location>
        <begin position="123"/>
        <end position="141"/>
    </location>
</feature>
<feature type="transmembrane region" description="Helical" evidence="5">
    <location>
        <begin position="162"/>
        <end position="180"/>
    </location>
</feature>
<dbReference type="InterPro" id="IPR009915">
    <property type="entry name" value="NnrU_dom"/>
</dbReference>
<reference evidence="7" key="2">
    <citation type="submission" date="2020-09" db="EMBL/GenBank/DDBJ databases">
        <authorList>
            <person name="Sun Q."/>
            <person name="Zhou Y."/>
        </authorList>
    </citation>
    <scope>NUCLEOTIDE SEQUENCE</scope>
    <source>
        <strain evidence="7">CGMCC 1.15880</strain>
    </source>
</reference>
<feature type="transmembrane region" description="Helical" evidence="5">
    <location>
        <begin position="40"/>
        <end position="58"/>
    </location>
</feature>
<proteinExistence type="predicted"/>
<dbReference type="Proteomes" id="UP000628017">
    <property type="component" value="Unassembled WGS sequence"/>
</dbReference>
<evidence type="ECO:0000259" key="6">
    <source>
        <dbReference type="Pfam" id="PF07298"/>
    </source>
</evidence>
<reference evidence="7" key="1">
    <citation type="journal article" date="2014" name="Int. J. Syst. Evol. Microbiol.">
        <title>Complete genome sequence of Corynebacterium casei LMG S-19264T (=DSM 44701T), isolated from a smear-ripened cheese.</title>
        <authorList>
            <consortium name="US DOE Joint Genome Institute (JGI-PGF)"/>
            <person name="Walter F."/>
            <person name="Albersmeier A."/>
            <person name="Kalinowski J."/>
            <person name="Ruckert C."/>
        </authorList>
    </citation>
    <scope>NUCLEOTIDE SEQUENCE</scope>
    <source>
        <strain evidence="7">CGMCC 1.15880</strain>
    </source>
</reference>
<sequence length="190" mass="20737">MTLLYLGIAIWILVHVFKRVAPSARAALDRAMGQKPARGVFALLLVVSIVLMVIGYRAEPYDPVYAPLAGIGHLNNLLMLFAVMLLGAGSSKGRMRSWFRHPMLLGVIVWSFAHLLVNGDYASVVLFGSMALWAVAEILLINRAEPTWARPEPGPIKGDIRLLVISLVLYAIITGIHVALGHNPFLGTYA</sequence>
<dbReference type="Pfam" id="PF07298">
    <property type="entry name" value="NnrU"/>
    <property type="match status" value="1"/>
</dbReference>